<dbReference type="Gene3D" id="1.20.58.1240">
    <property type="match status" value="1"/>
</dbReference>
<gene>
    <name evidence="2" type="ORF">C6P45_002727</name>
</gene>
<keyword evidence="3" id="KW-1185">Reference proteome</keyword>
<feature type="domain" description="Conserved oligomeric Golgi complex subunit 2 C-terminal" evidence="1">
    <location>
        <begin position="110"/>
        <end position="247"/>
    </location>
</feature>
<dbReference type="AlphaFoldDB" id="A0A9P7B343"/>
<evidence type="ECO:0000313" key="3">
    <source>
        <dbReference type="Proteomes" id="UP000750334"/>
    </source>
</evidence>
<reference evidence="2 3" key="1">
    <citation type="submission" date="2020-11" db="EMBL/GenBank/DDBJ databases">
        <title>Kefir isolates.</title>
        <authorList>
            <person name="Marcisauskas S."/>
            <person name="Kim Y."/>
            <person name="Blasche S."/>
        </authorList>
    </citation>
    <scope>NUCLEOTIDE SEQUENCE [LARGE SCALE GENOMIC DNA]</scope>
    <source>
        <strain evidence="2 3">OG2</strain>
    </source>
</reference>
<accession>A0A9P7B343</accession>
<evidence type="ECO:0000313" key="2">
    <source>
        <dbReference type="EMBL" id="KAG0656385.1"/>
    </source>
</evidence>
<dbReference type="InterPro" id="IPR054494">
    <property type="entry name" value="COG2_C"/>
</dbReference>
<comment type="caution">
    <text evidence="2">The sequence shown here is derived from an EMBL/GenBank/DDBJ whole genome shotgun (WGS) entry which is preliminary data.</text>
</comment>
<sequence length="256" mass="29513">MDFLNDDDQINLDLPETSAIDRNLFPKDITDPTVTSETEFDVDEFLMKNNFHYTQLDPLIRDMSNLSTVIMSDLLEQVSSNYDHYLEFFKTYTSEDNEIMLQVQEIKNKLDTFMNGFETLTKKDISSSKEAIVDTVEYLRKLDDISTQLVKHKKLANNVALSTELSKSLHSLCGIEQTDELLCVDLVQQLYELISTSENLLSSLEPINSPYIHHYYNEYQGIIQEFQVSLKILTDKCLQDPKAYPKLSQSLVALIK</sequence>
<proteinExistence type="predicted"/>
<dbReference type="EMBL" id="PUHR01000262">
    <property type="protein sequence ID" value="KAG0656385.1"/>
    <property type="molecule type" value="Genomic_DNA"/>
</dbReference>
<name>A0A9P7B343_MAUEX</name>
<dbReference type="Pfam" id="PF22431">
    <property type="entry name" value="COG2p_C"/>
    <property type="match status" value="1"/>
</dbReference>
<evidence type="ECO:0000259" key="1">
    <source>
        <dbReference type="Pfam" id="PF22431"/>
    </source>
</evidence>
<organism evidence="2 3">
    <name type="scientific">Maudiozyma exigua</name>
    <name type="common">Yeast</name>
    <name type="synonym">Kazachstania exigua</name>
    <dbReference type="NCBI Taxonomy" id="34358"/>
    <lineage>
        <taxon>Eukaryota</taxon>
        <taxon>Fungi</taxon>
        <taxon>Dikarya</taxon>
        <taxon>Ascomycota</taxon>
        <taxon>Saccharomycotina</taxon>
        <taxon>Saccharomycetes</taxon>
        <taxon>Saccharomycetales</taxon>
        <taxon>Saccharomycetaceae</taxon>
        <taxon>Maudiozyma</taxon>
    </lineage>
</organism>
<dbReference type="OrthoDB" id="4034328at2759"/>
<protein>
    <recommendedName>
        <fullName evidence="1">Conserved oligomeric Golgi complex subunit 2 C-terminal domain-containing protein</fullName>
    </recommendedName>
</protein>
<dbReference type="Proteomes" id="UP000750334">
    <property type="component" value="Unassembled WGS sequence"/>
</dbReference>